<dbReference type="Gene3D" id="1.10.8.260">
    <property type="entry name" value="HI0933 insert domain-like"/>
    <property type="match status" value="1"/>
</dbReference>
<dbReference type="Proteomes" id="UP000068905">
    <property type="component" value="Chromosome"/>
</dbReference>
<gene>
    <name evidence="6" type="ORF">W908_01130</name>
</gene>
<dbReference type="RefSeq" id="WP_053819610.1">
    <property type="nucleotide sequence ID" value="NZ_CP006911.1"/>
</dbReference>
<reference evidence="6 7" key="1">
    <citation type="journal article" date="2015" name="Genome Announc.">
        <title>Genome Sequence of 'Candidatus Thioglobus singularis' Strain PS1, a Mixotroph from the SUP05 Clade of Marine Gammaproteobacteria.</title>
        <authorList>
            <person name="Marshall K.T."/>
            <person name="Morris R.M."/>
        </authorList>
    </citation>
    <scope>NUCLEOTIDE SEQUENCE [LARGE SCALE GENOMIC DNA]</scope>
    <source>
        <strain evidence="6 7">PS1</strain>
    </source>
</reference>
<dbReference type="SUPFAM" id="SSF160996">
    <property type="entry name" value="HI0933 insert domain-like"/>
    <property type="match status" value="1"/>
</dbReference>
<dbReference type="InterPro" id="IPR004792">
    <property type="entry name" value="BaiN-like"/>
</dbReference>
<dbReference type="InterPro" id="IPR057661">
    <property type="entry name" value="RsdA/BaiN/AoA(So)_Rossmann"/>
</dbReference>
<name>A0A0M3T1P0_9GAMM</name>
<evidence type="ECO:0000313" key="7">
    <source>
        <dbReference type="Proteomes" id="UP000068905"/>
    </source>
</evidence>
<sequence length="422" mass="46586">MSPTKKKTIAIIGGGASGIFASIRCAEIAKEKDIDVNICVFEATTSFLRKVRISGGGRCNVTHHLFDIKDFSLKYPRGQKELLSPLQKFHASNTIEWFENRGVALKHESDGRMFPVTDNSETIIDCFLKETHKHKVKLKNKTNVTAINKLQNGKIALSINKDESFIADSVLIATGSKPLGYDLAKSLGHSITEIAPSLFTFKIADPVLENLSGTSFTNATLTLNIENAKPFAETGALLITHWGLSGPALLKLSAWAAREMMHADYKAKIIVNWLSIENLSDAENLLKDIKNSNTKTSIGNAYPKALTKRFWLQLLVKCSISKEKNWSEISKNELNQIIENLIHCELSILGKSRFKEEFVECGGVDLKEINLKTMESKICSGLFFSGEVMDIDGITGGFNFQSAWTSGWIAGGNMALQESGNY</sequence>
<keyword evidence="2" id="KW-0285">Flavoprotein</keyword>
<dbReference type="STRING" id="1125411.W908_01130"/>
<dbReference type="KEGG" id="tsn:W908_01130"/>
<protein>
    <submittedName>
        <fullName evidence="6">Flavoprotein</fullName>
    </submittedName>
</protein>
<dbReference type="SUPFAM" id="SSF51905">
    <property type="entry name" value="FAD/NAD(P)-binding domain"/>
    <property type="match status" value="1"/>
</dbReference>
<evidence type="ECO:0000256" key="1">
    <source>
        <dbReference type="ARBA" id="ARBA00001974"/>
    </source>
</evidence>
<dbReference type="PRINTS" id="PR00411">
    <property type="entry name" value="PNDRDTASEI"/>
</dbReference>
<dbReference type="PANTHER" id="PTHR42887">
    <property type="entry name" value="OS12G0638800 PROTEIN"/>
    <property type="match status" value="1"/>
</dbReference>
<organism evidence="6 7">
    <name type="scientific">Candidatus Pseudothioglobus singularis PS1</name>
    <dbReference type="NCBI Taxonomy" id="1125411"/>
    <lineage>
        <taxon>Bacteria</taxon>
        <taxon>Pseudomonadati</taxon>
        <taxon>Pseudomonadota</taxon>
        <taxon>Gammaproteobacteria</taxon>
        <taxon>Candidatus Pseudothioglobaceae</taxon>
        <taxon>Candidatus Pseudothioglobus</taxon>
    </lineage>
</organism>
<dbReference type="OrthoDB" id="9773233at2"/>
<dbReference type="InterPro" id="IPR023166">
    <property type="entry name" value="BaiN-like_dom_sf"/>
</dbReference>
<dbReference type="InterPro" id="IPR055178">
    <property type="entry name" value="RsdA/BaiN/AoA(So)-like_dom"/>
</dbReference>
<feature type="domain" description="RsdA/BaiN/AoA(So)-like Rossmann fold-like" evidence="4">
    <location>
        <begin position="8"/>
        <end position="411"/>
    </location>
</feature>
<dbReference type="Pfam" id="PF03486">
    <property type="entry name" value="HI0933_like"/>
    <property type="match status" value="1"/>
</dbReference>
<dbReference type="PANTHER" id="PTHR42887:SF2">
    <property type="entry name" value="OS12G0638800 PROTEIN"/>
    <property type="match status" value="1"/>
</dbReference>
<dbReference type="PATRIC" id="fig|1125411.7.peg.223"/>
<evidence type="ECO:0000256" key="2">
    <source>
        <dbReference type="ARBA" id="ARBA00022630"/>
    </source>
</evidence>
<dbReference type="Gene3D" id="3.50.50.60">
    <property type="entry name" value="FAD/NAD(P)-binding domain"/>
    <property type="match status" value="1"/>
</dbReference>
<keyword evidence="3" id="KW-0274">FAD</keyword>
<comment type="cofactor">
    <cofactor evidence="1">
        <name>FAD</name>
        <dbReference type="ChEBI" id="CHEBI:57692"/>
    </cofactor>
</comment>
<dbReference type="PRINTS" id="PR00368">
    <property type="entry name" value="FADPNR"/>
</dbReference>
<keyword evidence="7" id="KW-1185">Reference proteome</keyword>
<dbReference type="AlphaFoldDB" id="A0A0M3T1P0"/>
<accession>A0A0M3T1P0</accession>
<feature type="domain" description="RsdA/BaiN/AoA(So)-like insert" evidence="5">
    <location>
        <begin position="196"/>
        <end position="359"/>
    </location>
</feature>
<evidence type="ECO:0000256" key="3">
    <source>
        <dbReference type="ARBA" id="ARBA00022827"/>
    </source>
</evidence>
<evidence type="ECO:0000313" key="6">
    <source>
        <dbReference type="EMBL" id="ALE01325.1"/>
    </source>
</evidence>
<proteinExistence type="predicted"/>
<dbReference type="InterPro" id="IPR036188">
    <property type="entry name" value="FAD/NAD-bd_sf"/>
</dbReference>
<evidence type="ECO:0000259" key="5">
    <source>
        <dbReference type="Pfam" id="PF22780"/>
    </source>
</evidence>
<dbReference type="Pfam" id="PF22780">
    <property type="entry name" value="HI0933_like_1st"/>
    <property type="match status" value="1"/>
</dbReference>
<dbReference type="EMBL" id="CP006911">
    <property type="protein sequence ID" value="ALE01325.1"/>
    <property type="molecule type" value="Genomic_DNA"/>
</dbReference>
<dbReference type="Gene3D" id="2.40.30.10">
    <property type="entry name" value="Translation factors"/>
    <property type="match status" value="1"/>
</dbReference>
<evidence type="ECO:0000259" key="4">
    <source>
        <dbReference type="Pfam" id="PF03486"/>
    </source>
</evidence>
<dbReference type="NCBIfam" id="TIGR00275">
    <property type="entry name" value="aminoacetone oxidase family FAD-binding enzyme"/>
    <property type="match status" value="1"/>
</dbReference>